<dbReference type="EMBL" id="BK016136">
    <property type="protein sequence ID" value="DAF97833.1"/>
    <property type="molecule type" value="Genomic_DNA"/>
</dbReference>
<sequence length="29" mass="3434">MFVAVIIFYNFHICTSSNEFGLLICKYLF</sequence>
<organism evidence="1">
    <name type="scientific">Myoviridae sp. ctYA416</name>
    <dbReference type="NCBI Taxonomy" id="2825125"/>
    <lineage>
        <taxon>Viruses</taxon>
        <taxon>Duplodnaviria</taxon>
        <taxon>Heunggongvirae</taxon>
        <taxon>Uroviricota</taxon>
        <taxon>Caudoviricetes</taxon>
    </lineage>
</organism>
<accession>A0A8S5UTL3</accession>
<proteinExistence type="predicted"/>
<name>A0A8S5UTL3_9CAUD</name>
<evidence type="ECO:0000313" key="1">
    <source>
        <dbReference type="EMBL" id="DAF97833.1"/>
    </source>
</evidence>
<reference evidence="1" key="1">
    <citation type="journal article" date="2021" name="Proc. Natl. Acad. Sci. U.S.A.">
        <title>A Catalog of Tens of Thousands of Viruses from Human Metagenomes Reveals Hidden Associations with Chronic Diseases.</title>
        <authorList>
            <person name="Tisza M.J."/>
            <person name="Buck C.B."/>
        </authorList>
    </citation>
    <scope>NUCLEOTIDE SEQUENCE</scope>
    <source>
        <strain evidence="1">CtYA416</strain>
    </source>
</reference>
<protein>
    <submittedName>
        <fullName evidence="1">Uncharacterized protein</fullName>
    </submittedName>
</protein>